<name>A0A2Z4FPT3_9DELT</name>
<sequence>MLKPHALQRLFLLGLCLAFSALLGCADDSKHCTGSDCGVIESGCEPACQSGESCVSGQCMVRGASCSQAGESCLPGYEEASGFVCMDWRQPGGGGAVCSTNCAFTGECASGSACYALHSNTDSYCQSAGDCPEGKACLQGVCRFAACQPSNCSGPVSGQAECDEKFAGHPDFPYGTRCVPAGNDAHFCAPAGTREVGEVCVDAAAAAQTQNYPATCAAGLSCVDDICLQSCANDNECDAPETCVLEAGEAVGFCANSCAPFEADSCPAGEMCKPLTGALGQCVPAGVKEAFARCEPGAEECAAGTLCVAYPGAGGEARCQPICDLSPSSTAEDGSIAPGAQAARDATCPQPETAPASLRLAHVADSLGAVDIYLDSAADPLVEGLAFDATFPSDAAWHALPGGRYRLRALPAGAPRSDLPLADFNIDLVAGQGTTALLAVAKPSAAEDAEFLSLGAAAADARSAQVDFRLAHLVADLGAIDVVLIAANADASNLGNHTLLAENLRRGEARPAGSTLFELSAQDVGMSLKLLVFPSGADRGDPARMLFETDPFMLNEDATLILNGTMDEGDLTPSHLLSQLAMGDVAPASAAGARYSCVELAEQPFGVCQQICAGGAADYGQNTCEGEGLGCAPVFLSNRQQWQNLCAPVGAKGVDDACDPYVAQGQCAEGLYCQALGVSQAGMSLPAGRCTPLCDVDAPHAGAPLGCEAAQACQALEPGSNFEIGRCGWTCEPGTGYQDTSCPEGLDRCEPNATLRDDLSGQAAPQIHYEQPFCAAAGPRQPGENCQGNDCAAGSECLFPRSVQTDFTSTLASPYFGGPGLVPVCMPSCDPFDADSSANRCATGETCLFNAWNAEVGHCAPIAENLAPLERCAQPGLACGEDSICALSQNTPICLRFCDYLGTDSQGAYLQSTCPGDLRCEPLINDIGICQTP</sequence>
<reference evidence="1 2" key="1">
    <citation type="submission" date="2018-06" db="EMBL/GenBank/DDBJ databases">
        <title>Lujinxingia sediminis gen. nov. sp. nov., a new facultative anaerobic member of the class Deltaproteobacteria, and proposal of Lujinxingaceae fam. nov.</title>
        <authorList>
            <person name="Guo L.-Y."/>
            <person name="Li C.-M."/>
            <person name="Wang S."/>
            <person name="Du Z.-J."/>
        </authorList>
    </citation>
    <scope>NUCLEOTIDE SEQUENCE [LARGE SCALE GENOMIC DNA]</scope>
    <source>
        <strain evidence="1 2">FA350</strain>
    </source>
</reference>
<dbReference type="AlphaFoldDB" id="A0A2Z4FPT3"/>
<protein>
    <submittedName>
        <fullName evidence="1">Uncharacterized protein</fullName>
    </submittedName>
</protein>
<dbReference type="PROSITE" id="PS51257">
    <property type="entry name" value="PROKAR_LIPOPROTEIN"/>
    <property type="match status" value="1"/>
</dbReference>
<dbReference type="EMBL" id="CP030032">
    <property type="protein sequence ID" value="AWV90765.1"/>
    <property type="molecule type" value="Genomic_DNA"/>
</dbReference>
<dbReference type="OrthoDB" id="5526172at2"/>
<gene>
    <name evidence="1" type="ORF">DN745_16160</name>
</gene>
<dbReference type="Proteomes" id="UP000249799">
    <property type="component" value="Chromosome"/>
</dbReference>
<keyword evidence="2" id="KW-1185">Reference proteome</keyword>
<organism evidence="1 2">
    <name type="scientific">Bradymonas sediminis</name>
    <dbReference type="NCBI Taxonomy" id="1548548"/>
    <lineage>
        <taxon>Bacteria</taxon>
        <taxon>Deltaproteobacteria</taxon>
        <taxon>Bradymonadales</taxon>
        <taxon>Bradymonadaceae</taxon>
        <taxon>Bradymonas</taxon>
    </lineage>
</organism>
<evidence type="ECO:0000313" key="1">
    <source>
        <dbReference type="EMBL" id="AWV90765.1"/>
    </source>
</evidence>
<dbReference type="RefSeq" id="WP_111336407.1">
    <property type="nucleotide sequence ID" value="NZ_CP030032.1"/>
</dbReference>
<evidence type="ECO:0000313" key="2">
    <source>
        <dbReference type="Proteomes" id="UP000249799"/>
    </source>
</evidence>
<dbReference type="KEGG" id="bsed:DN745_16160"/>
<proteinExistence type="predicted"/>
<accession>A0A2Z4FPT3</accession>